<dbReference type="InterPro" id="IPR007373">
    <property type="entry name" value="Thiamin_PyroPKinase_B1-bd"/>
</dbReference>
<gene>
    <name evidence="9" type="ORF">L249_4647</name>
</gene>
<evidence type="ECO:0000256" key="5">
    <source>
        <dbReference type="ARBA" id="ARBA00022777"/>
    </source>
</evidence>
<evidence type="ECO:0000256" key="2">
    <source>
        <dbReference type="ARBA" id="ARBA00006785"/>
    </source>
</evidence>
<evidence type="ECO:0000313" key="9">
    <source>
        <dbReference type="EMBL" id="RCI08661.1"/>
    </source>
</evidence>
<dbReference type="PANTHER" id="PTHR13622:SF8">
    <property type="entry name" value="THIAMIN PYROPHOSPHOKINASE 1"/>
    <property type="match status" value="1"/>
</dbReference>
<evidence type="ECO:0000313" key="10">
    <source>
        <dbReference type="Proteomes" id="UP000253664"/>
    </source>
</evidence>
<dbReference type="GO" id="GO:0006772">
    <property type="term" value="P:thiamine metabolic process"/>
    <property type="evidence" value="ECO:0007669"/>
    <property type="project" value="InterPro"/>
</dbReference>
<dbReference type="NCBIfam" id="TIGR01378">
    <property type="entry name" value="thi_PPkinase"/>
    <property type="match status" value="1"/>
</dbReference>
<dbReference type="InterPro" id="IPR036759">
    <property type="entry name" value="TPK_catalytic_sf"/>
</dbReference>
<dbReference type="PANTHER" id="PTHR13622">
    <property type="entry name" value="THIAMIN PYROPHOSPHOKINASE"/>
    <property type="match status" value="1"/>
</dbReference>
<evidence type="ECO:0000256" key="6">
    <source>
        <dbReference type="ARBA" id="ARBA00022840"/>
    </source>
</evidence>
<dbReference type="Gene3D" id="2.60.120.320">
    <property type="entry name" value="Thiamin pyrophosphokinase, thiamin-binding domain"/>
    <property type="match status" value="1"/>
</dbReference>
<name>A0A367L2K4_9HYPO</name>
<accession>A0A367L2K4</accession>
<keyword evidence="6 7" id="KW-0067">ATP-binding</keyword>
<dbReference type="FunFam" id="2.60.120.320:FF:000001">
    <property type="entry name" value="Thiamine pyrophosphokinase"/>
    <property type="match status" value="1"/>
</dbReference>
<dbReference type="SUPFAM" id="SSF63999">
    <property type="entry name" value="Thiamin pyrophosphokinase, catalytic domain"/>
    <property type="match status" value="1"/>
</dbReference>
<organism evidence="9 10">
    <name type="scientific">Ophiocordyceps polyrhachis-furcata BCC 54312</name>
    <dbReference type="NCBI Taxonomy" id="1330021"/>
    <lineage>
        <taxon>Eukaryota</taxon>
        <taxon>Fungi</taxon>
        <taxon>Dikarya</taxon>
        <taxon>Ascomycota</taxon>
        <taxon>Pezizomycotina</taxon>
        <taxon>Sordariomycetes</taxon>
        <taxon>Hypocreomycetidae</taxon>
        <taxon>Hypocreales</taxon>
        <taxon>Ophiocordycipitaceae</taxon>
        <taxon>Ophiocordyceps</taxon>
    </lineage>
</organism>
<dbReference type="GO" id="GO:0004788">
    <property type="term" value="F:thiamine diphosphokinase activity"/>
    <property type="evidence" value="ECO:0007669"/>
    <property type="project" value="UniProtKB-UniRule"/>
</dbReference>
<dbReference type="EMBL" id="LKCN02000018">
    <property type="protein sequence ID" value="RCI08661.1"/>
    <property type="molecule type" value="Genomic_DNA"/>
</dbReference>
<keyword evidence="3 7" id="KW-0808">Transferase</keyword>
<keyword evidence="10" id="KW-1185">Reference proteome</keyword>
<keyword evidence="5 7" id="KW-0418">Kinase</keyword>
<dbReference type="InterPro" id="IPR007371">
    <property type="entry name" value="TPK_catalytic"/>
</dbReference>
<comment type="pathway">
    <text evidence="1 7">Cofactor biosynthesis; thiamine diphosphate biosynthesis; thiamine diphosphate from thiamine: step 1/1.</text>
</comment>
<dbReference type="InterPro" id="IPR016966">
    <property type="entry name" value="Thiamin_pyrophosphokinase_euk"/>
</dbReference>
<dbReference type="InterPro" id="IPR036371">
    <property type="entry name" value="TPK_B1-bd_sf"/>
</dbReference>
<comment type="similarity">
    <text evidence="2 7">Belongs to the thiamine pyrophosphokinase family.</text>
</comment>
<dbReference type="Pfam" id="PF04263">
    <property type="entry name" value="TPK_catalytic"/>
    <property type="match status" value="1"/>
</dbReference>
<proteinExistence type="inferred from homology"/>
<evidence type="ECO:0000256" key="4">
    <source>
        <dbReference type="ARBA" id="ARBA00022741"/>
    </source>
</evidence>
<dbReference type="InterPro" id="IPR006282">
    <property type="entry name" value="Thi_PPkinase"/>
</dbReference>
<dbReference type="AlphaFoldDB" id="A0A367L2K4"/>
<evidence type="ECO:0000256" key="1">
    <source>
        <dbReference type="ARBA" id="ARBA00005078"/>
    </source>
</evidence>
<dbReference type="OrthoDB" id="25149at2759"/>
<dbReference type="CDD" id="cd07995">
    <property type="entry name" value="TPK"/>
    <property type="match status" value="1"/>
</dbReference>
<dbReference type="EC" id="2.7.6.2" evidence="7"/>
<dbReference type="GO" id="GO:0016301">
    <property type="term" value="F:kinase activity"/>
    <property type="evidence" value="ECO:0007669"/>
    <property type="project" value="UniProtKB-UniRule"/>
</dbReference>
<evidence type="ECO:0000256" key="7">
    <source>
        <dbReference type="PIRNR" id="PIRNR031057"/>
    </source>
</evidence>
<protein>
    <recommendedName>
        <fullName evidence="7">Thiamine pyrophosphokinase</fullName>
        <ecNumber evidence="7">2.7.6.2</ecNumber>
    </recommendedName>
</protein>
<dbReference type="UniPathway" id="UPA00060">
    <property type="reaction ID" value="UER00597"/>
</dbReference>
<dbReference type="PIRSF" id="PIRSF031057">
    <property type="entry name" value="Thiamin_pyrophosphokinase"/>
    <property type="match status" value="1"/>
</dbReference>
<reference evidence="9 10" key="1">
    <citation type="journal article" date="2015" name="BMC Genomics">
        <title>Insights from the genome of Ophiocordyceps polyrhachis-furcata to pathogenicity and host specificity in insect fungi.</title>
        <authorList>
            <person name="Wichadakul D."/>
            <person name="Kobmoo N."/>
            <person name="Ingsriswang S."/>
            <person name="Tangphatsornruang S."/>
            <person name="Chantasingh D."/>
            <person name="Luangsa-ard J.J."/>
            <person name="Eurwilaichitr L."/>
        </authorList>
    </citation>
    <scope>NUCLEOTIDE SEQUENCE [LARGE SCALE GENOMIC DNA]</scope>
    <source>
        <strain evidence="9 10">BCC 54312</strain>
    </source>
</reference>
<dbReference type="GO" id="GO:0005524">
    <property type="term" value="F:ATP binding"/>
    <property type="evidence" value="ECO:0007669"/>
    <property type="project" value="UniProtKB-UniRule"/>
</dbReference>
<comment type="catalytic activity">
    <reaction evidence="7">
        <text>thiamine + ATP = thiamine diphosphate + AMP + H(+)</text>
        <dbReference type="Rhea" id="RHEA:11576"/>
        <dbReference type="ChEBI" id="CHEBI:15378"/>
        <dbReference type="ChEBI" id="CHEBI:18385"/>
        <dbReference type="ChEBI" id="CHEBI:30616"/>
        <dbReference type="ChEBI" id="CHEBI:58937"/>
        <dbReference type="ChEBI" id="CHEBI:456215"/>
    </reaction>
</comment>
<evidence type="ECO:0000259" key="8">
    <source>
        <dbReference type="SMART" id="SM00983"/>
    </source>
</evidence>
<dbReference type="SUPFAM" id="SSF63862">
    <property type="entry name" value="Thiamin pyrophosphokinase, substrate-binding domain"/>
    <property type="match status" value="1"/>
</dbReference>
<sequence length="264" mass="29328">MTSRTFDWHPAKLLQAKECSPDFALLVLNQPLKNSNDLRRLWNNSSLRVAADGGANRLHDLSSFRAKFSNLQAIVGDLDSLAPSVKDFYCSQPTPTQVIHDPSQESTDFGKAIEWIRQKHPEGLEIVAMGGLGGRVDQGLSQLHHLYLFQPGPDYSMGRIYLLSGSSLTFLLKTGKHRIQVREDGEDGVFGKHVGIIPLQKPSFISTKGLRWDVSNWETKMGGQLSTSNHVQPDAKIVEVETTSDVLFTIALRRFDGEDDGKAE</sequence>
<dbReference type="GO" id="GO:0030975">
    <property type="term" value="F:thiamine binding"/>
    <property type="evidence" value="ECO:0007669"/>
    <property type="project" value="UniProtKB-UniRule"/>
</dbReference>
<dbReference type="STRING" id="1330021.A0A367L2K4"/>
<dbReference type="GO" id="GO:0009229">
    <property type="term" value="P:thiamine diphosphate biosynthetic process"/>
    <property type="evidence" value="ECO:0007669"/>
    <property type="project" value="UniProtKB-UniRule"/>
</dbReference>
<dbReference type="SMART" id="SM00983">
    <property type="entry name" value="TPK_B1_binding"/>
    <property type="match status" value="1"/>
</dbReference>
<dbReference type="Pfam" id="PF04265">
    <property type="entry name" value="TPK_B1_binding"/>
    <property type="match status" value="1"/>
</dbReference>
<dbReference type="Proteomes" id="UP000253664">
    <property type="component" value="Unassembled WGS sequence"/>
</dbReference>
<feature type="domain" description="Thiamin pyrophosphokinase thiamin-binding" evidence="8">
    <location>
        <begin position="175"/>
        <end position="246"/>
    </location>
</feature>
<evidence type="ECO:0000256" key="3">
    <source>
        <dbReference type="ARBA" id="ARBA00022679"/>
    </source>
</evidence>
<comment type="caution">
    <text evidence="9">The sequence shown here is derived from an EMBL/GenBank/DDBJ whole genome shotgun (WGS) entry which is preliminary data.</text>
</comment>
<dbReference type="Gene3D" id="3.40.50.10240">
    <property type="entry name" value="Thiamin pyrophosphokinase, catalytic domain"/>
    <property type="match status" value="1"/>
</dbReference>
<keyword evidence="4 7" id="KW-0547">Nucleotide-binding</keyword>